<dbReference type="EMBL" id="JANBPK010000925">
    <property type="protein sequence ID" value="KAJ2928479.1"/>
    <property type="molecule type" value="Genomic_DNA"/>
</dbReference>
<evidence type="ECO:0000256" key="1">
    <source>
        <dbReference type="SAM" id="MobiDB-lite"/>
    </source>
</evidence>
<gene>
    <name evidence="3" type="ORF">H1R20_g8615</name>
</gene>
<evidence type="ECO:0008006" key="5">
    <source>
        <dbReference type="Google" id="ProtNLM"/>
    </source>
</evidence>
<evidence type="ECO:0000256" key="2">
    <source>
        <dbReference type="SAM" id="SignalP"/>
    </source>
</evidence>
<dbReference type="Proteomes" id="UP001140091">
    <property type="component" value="Unassembled WGS sequence"/>
</dbReference>
<feature type="region of interest" description="Disordered" evidence="1">
    <location>
        <begin position="107"/>
        <end position="133"/>
    </location>
</feature>
<dbReference type="OrthoDB" id="10545739at2759"/>
<feature type="non-terminal residue" evidence="3">
    <location>
        <position position="158"/>
    </location>
</feature>
<feature type="compositionally biased region" description="Basic and acidic residues" evidence="1">
    <location>
        <begin position="120"/>
        <end position="131"/>
    </location>
</feature>
<organism evidence="3 4">
    <name type="scientific">Candolleomyces eurysporus</name>
    <dbReference type="NCBI Taxonomy" id="2828524"/>
    <lineage>
        <taxon>Eukaryota</taxon>
        <taxon>Fungi</taxon>
        <taxon>Dikarya</taxon>
        <taxon>Basidiomycota</taxon>
        <taxon>Agaricomycotina</taxon>
        <taxon>Agaricomycetes</taxon>
        <taxon>Agaricomycetidae</taxon>
        <taxon>Agaricales</taxon>
        <taxon>Agaricineae</taxon>
        <taxon>Psathyrellaceae</taxon>
        <taxon>Candolleomyces</taxon>
    </lineage>
</organism>
<accession>A0A9W8MH97</accession>
<feature type="signal peptide" evidence="2">
    <location>
        <begin position="1"/>
        <end position="21"/>
    </location>
</feature>
<name>A0A9W8MH97_9AGAR</name>
<keyword evidence="4" id="KW-1185">Reference proteome</keyword>
<proteinExistence type="predicted"/>
<evidence type="ECO:0000313" key="4">
    <source>
        <dbReference type="Proteomes" id="UP001140091"/>
    </source>
</evidence>
<feature type="chain" id="PRO_5040992662" description="DUF4148 domain-containing protein" evidence="2">
    <location>
        <begin position="22"/>
        <end position="158"/>
    </location>
</feature>
<sequence>MQSSLSRVLLIVSVLVAASLASSVPNARRDAAHPVARQASTPDALATQRALAFAQKYSPSDLLVSSPAVPAAETLSRRASATIAKRQEEDSASIAIERARVFAEKYSPNDVRNSTTTSEALERREAVEARAPEASPDVLVVERARAFAERYSPNDVAA</sequence>
<protein>
    <recommendedName>
        <fullName evidence="5">DUF4148 domain-containing protein</fullName>
    </recommendedName>
</protein>
<keyword evidence="2" id="KW-0732">Signal</keyword>
<reference evidence="3" key="1">
    <citation type="submission" date="2022-06" db="EMBL/GenBank/DDBJ databases">
        <title>Genome Sequence of Candolleomyces eurysporus.</title>
        <authorList>
            <person name="Buettner E."/>
        </authorList>
    </citation>
    <scope>NUCLEOTIDE SEQUENCE</scope>
    <source>
        <strain evidence="3">VTCC 930004</strain>
    </source>
</reference>
<comment type="caution">
    <text evidence="3">The sequence shown here is derived from an EMBL/GenBank/DDBJ whole genome shotgun (WGS) entry which is preliminary data.</text>
</comment>
<dbReference type="AlphaFoldDB" id="A0A9W8MH97"/>
<evidence type="ECO:0000313" key="3">
    <source>
        <dbReference type="EMBL" id="KAJ2928479.1"/>
    </source>
</evidence>